<evidence type="ECO:0000313" key="3">
    <source>
        <dbReference type="Proteomes" id="UP001500034"/>
    </source>
</evidence>
<evidence type="ECO:0000313" key="2">
    <source>
        <dbReference type="EMBL" id="GAA3989454.1"/>
    </source>
</evidence>
<feature type="region of interest" description="Disordered" evidence="1">
    <location>
        <begin position="56"/>
        <end position="94"/>
    </location>
</feature>
<feature type="compositionally biased region" description="Polar residues" evidence="1">
    <location>
        <begin position="12"/>
        <end position="27"/>
    </location>
</feature>
<accession>A0ABP7QXF1</accession>
<comment type="caution">
    <text evidence="2">The sequence shown here is derived from an EMBL/GenBank/DDBJ whole genome shotgun (WGS) entry which is preliminary data.</text>
</comment>
<sequence length="94" mass="10811">MRHRKQAKPEPSRNQAGTQAETGSTEGHTMFEYEIQQTRSAELIRRADQARLAREAVRARRDARRDVRSDVRDGAAGAESHTPRFRRHRFARAA</sequence>
<feature type="region of interest" description="Disordered" evidence="1">
    <location>
        <begin position="1"/>
        <end position="29"/>
    </location>
</feature>
<evidence type="ECO:0000256" key="1">
    <source>
        <dbReference type="SAM" id="MobiDB-lite"/>
    </source>
</evidence>
<keyword evidence="3" id="KW-1185">Reference proteome</keyword>
<organism evidence="2 3">
    <name type="scientific">Streptomyces marokkonensis</name>
    <dbReference type="NCBI Taxonomy" id="324855"/>
    <lineage>
        <taxon>Bacteria</taxon>
        <taxon>Bacillati</taxon>
        <taxon>Actinomycetota</taxon>
        <taxon>Actinomycetes</taxon>
        <taxon>Kitasatosporales</taxon>
        <taxon>Streptomycetaceae</taxon>
        <taxon>Streptomyces</taxon>
    </lineage>
</organism>
<feature type="compositionally biased region" description="Basic and acidic residues" evidence="1">
    <location>
        <begin position="56"/>
        <end position="73"/>
    </location>
</feature>
<reference evidence="3" key="1">
    <citation type="journal article" date="2019" name="Int. J. Syst. Evol. Microbiol.">
        <title>The Global Catalogue of Microorganisms (GCM) 10K type strain sequencing project: providing services to taxonomists for standard genome sequencing and annotation.</title>
        <authorList>
            <consortium name="The Broad Institute Genomics Platform"/>
            <consortium name="The Broad Institute Genome Sequencing Center for Infectious Disease"/>
            <person name="Wu L."/>
            <person name="Ma J."/>
        </authorList>
    </citation>
    <scope>NUCLEOTIDE SEQUENCE [LARGE SCALE GENOMIC DNA]</scope>
    <source>
        <strain evidence="3">JCM 17027</strain>
    </source>
</reference>
<dbReference type="Proteomes" id="UP001500034">
    <property type="component" value="Unassembled WGS sequence"/>
</dbReference>
<gene>
    <name evidence="2" type="ORF">GCM10022384_41820</name>
</gene>
<feature type="compositionally biased region" description="Basic residues" evidence="1">
    <location>
        <begin position="83"/>
        <end position="94"/>
    </location>
</feature>
<protein>
    <submittedName>
        <fullName evidence="2">Uncharacterized protein</fullName>
    </submittedName>
</protein>
<name>A0ABP7QXF1_9ACTN</name>
<proteinExistence type="predicted"/>
<dbReference type="EMBL" id="BAABCQ010000082">
    <property type="protein sequence ID" value="GAA3989454.1"/>
    <property type="molecule type" value="Genomic_DNA"/>
</dbReference>